<keyword evidence="3" id="KW-1133">Transmembrane helix</keyword>
<reference evidence="4 5" key="1">
    <citation type="journal article" date="2014" name="Genome Announc.">
        <title>Draft genome sequences of eight enterohepatic helicobacter species isolated from both laboratory and wild rodents.</title>
        <authorList>
            <person name="Sheh A."/>
            <person name="Shen Z."/>
            <person name="Fox J.G."/>
        </authorList>
    </citation>
    <scope>NUCLEOTIDE SEQUENCE [LARGE SCALE GENOMIC DNA]</scope>
    <source>
        <strain evidence="4 5">ATCC 700114</strain>
    </source>
</reference>
<dbReference type="Proteomes" id="UP000029878">
    <property type="component" value="Unassembled WGS sequence"/>
</dbReference>
<evidence type="ECO:0000256" key="3">
    <source>
        <dbReference type="SAM" id="Phobius"/>
    </source>
</evidence>
<evidence type="ECO:0000313" key="4">
    <source>
        <dbReference type="EMBL" id="TLD80028.1"/>
    </source>
</evidence>
<dbReference type="EMBL" id="JRPL02000039">
    <property type="protein sequence ID" value="TLD80028.1"/>
    <property type="molecule type" value="Genomic_DNA"/>
</dbReference>
<proteinExistence type="predicted"/>
<accession>A0A4U8S2S7</accession>
<feature type="transmembrane region" description="Helical" evidence="3">
    <location>
        <begin position="204"/>
        <end position="233"/>
    </location>
</feature>
<dbReference type="OrthoDB" id="5350940at2"/>
<evidence type="ECO:0000313" key="5">
    <source>
        <dbReference type="Proteomes" id="UP000029878"/>
    </source>
</evidence>
<keyword evidence="1" id="KW-0175">Coiled coil</keyword>
<feature type="region of interest" description="Disordered" evidence="2">
    <location>
        <begin position="1243"/>
        <end position="1274"/>
    </location>
</feature>
<keyword evidence="3" id="KW-0812">Transmembrane</keyword>
<evidence type="ECO:0000256" key="2">
    <source>
        <dbReference type="SAM" id="MobiDB-lite"/>
    </source>
</evidence>
<organism evidence="4 5">
    <name type="scientific">Helicobacter trogontum</name>
    <dbReference type="NCBI Taxonomy" id="50960"/>
    <lineage>
        <taxon>Bacteria</taxon>
        <taxon>Pseudomonadati</taxon>
        <taxon>Campylobacterota</taxon>
        <taxon>Epsilonproteobacteria</taxon>
        <taxon>Campylobacterales</taxon>
        <taxon>Helicobacteraceae</taxon>
        <taxon>Helicobacter</taxon>
    </lineage>
</organism>
<sequence>MIISNKEELLQEIDNLLGLKAHKTIERIIFLCPNMNASLITHDNQSPQNLGQEILKKLQQTRNNTTIHSFEALSQEQILGTKQPYSLPKHITIETYHNDNIIKTLLDSIKESAKIDTTKQYQNLEAMLDDIKSENIDKISLKKAKDAVIKHIGELLIESNLFAEMMKADAKVNIEQLFNKLEQYIKQAIEDKNKDYYKNIIKTIFNVILAIATGGGAVIILLGISAVLLSSLMDSQDAQNNKYSYIKNPIIEFLATELAMYVQLANTQLLSCMLIVESTQETGKKKIEFLDLSGFNLYLKDTLLSCSQSIALKGELMLDSPMIDIPNLLAQKAITLPTTQHNSIKAQMLHIHQNKTKQQNIKDTSLLANMLQAVRYFNHLAYIESPHFNSALLAEICADKNAQYPNNHTTNMAKNYLIITNAPSKYNAKLTETITQHIIGNTIKDDINNRTKQELILSRGDKNKSYNTTRDYSTYRIEINKKDDEAYMVQLSPFVRVDSSWYNTDIYKQVEKSLQVTTQRYHDSVISSFSGVGSTAHSRSMYKQETQLNDIKKYYGMDYIDQFFKTPKEIEDIIKKEEQTAKDFLTQLRYFHNSNKNLDNSLLAIFALFYGLYVFKIHFPSFELKSEIKGYHPYLQISCLGEKWSFTAIKMANNSRQYTSTQQGNITIMQKLQEQLLLQTTHPKKTDPSKDFLAYLKEFMDTDIASSDAKAFDDEIKKEIGIDKELEQELAQIKNYGEKYAKIVERERTQEVFYNSLYKILGIICPFMNFAHENMIDATKHCLVIFINAIEHLNKTQNLKLALHETLLTEIGGVLFLSYPTTIRVHIEIDGGVQDTSKQLNNKVDITNKIKAKLTESLKQKNREQIQNFLKGFAQMELRRTKGQIAHFEAKTAFILDSIDKDAKTLKLTAIKEKLKQTMSSPKDKALIDKICFTYGSGKAQSHLIGKLQAREIFSQVKQFYRNKVFYTLKINSSAALAGIALDIVLEYYFSTNYEAYAREYDSIMHKRYTFYYDLPYALKRVESLLELDAQNQAIKKDRELTYYPMLVHSKFMSFDLQSMIYGTELCTGGLTHHIGLAHHLKQNNSNVLQEFLLTKLLAYLIIDEKREAKTREDYETHYNKQVPDYTFFHHKSVDSKGIITNTTSHISLNDIRKYQVPEESSLYQEFKERERKGETSAIDAYNEALEILAEYKDYFFTSTPKKNDQGKILSYKDDKNKARRLLQCLNTIGQNNIRALYVGVNDDSKADEPPTPTIMGANNDEEEKEQSQEDKKRPKFIGRLATTIIIEDGLWLG</sequence>
<evidence type="ECO:0000256" key="1">
    <source>
        <dbReference type="SAM" id="Coils"/>
    </source>
</evidence>
<protein>
    <submittedName>
        <fullName evidence="4">Uncharacterized protein</fullName>
    </submittedName>
</protein>
<name>A0A4U8S2S7_9HELI</name>
<dbReference type="RefSeq" id="WP_034344493.1">
    <property type="nucleotide sequence ID" value="NZ_FZNG01000032.1"/>
</dbReference>
<comment type="caution">
    <text evidence="4">The sequence shown here is derived from an EMBL/GenBank/DDBJ whole genome shotgun (WGS) entry which is preliminary data.</text>
</comment>
<gene>
    <name evidence="4" type="ORF">LS81_009885</name>
</gene>
<keyword evidence="3" id="KW-0472">Membrane</keyword>
<feature type="coiled-coil region" evidence="1">
    <location>
        <begin position="167"/>
        <end position="194"/>
    </location>
</feature>